<feature type="compositionally biased region" description="Polar residues" evidence="1">
    <location>
        <begin position="86"/>
        <end position="117"/>
    </location>
</feature>
<name>A0A9W9ATH0_9AGAR</name>
<organism evidence="2 3">
    <name type="scientific">Lentinula aciculospora</name>
    <dbReference type="NCBI Taxonomy" id="153920"/>
    <lineage>
        <taxon>Eukaryota</taxon>
        <taxon>Fungi</taxon>
        <taxon>Dikarya</taxon>
        <taxon>Basidiomycota</taxon>
        <taxon>Agaricomycotina</taxon>
        <taxon>Agaricomycetes</taxon>
        <taxon>Agaricomycetidae</taxon>
        <taxon>Agaricales</taxon>
        <taxon>Marasmiineae</taxon>
        <taxon>Omphalotaceae</taxon>
        <taxon>Lentinula</taxon>
    </lineage>
</organism>
<feature type="region of interest" description="Disordered" evidence="1">
    <location>
        <begin position="85"/>
        <end position="129"/>
    </location>
</feature>
<dbReference type="AlphaFoldDB" id="A0A9W9ATH0"/>
<dbReference type="Proteomes" id="UP001150266">
    <property type="component" value="Unassembled WGS sequence"/>
</dbReference>
<feature type="compositionally biased region" description="Polar residues" evidence="1">
    <location>
        <begin position="1"/>
        <end position="13"/>
    </location>
</feature>
<accession>A0A9W9ATH0</accession>
<keyword evidence="3" id="KW-1185">Reference proteome</keyword>
<gene>
    <name evidence="2" type="ORF">J3R30DRAFT_907497</name>
</gene>
<evidence type="ECO:0000313" key="2">
    <source>
        <dbReference type="EMBL" id="KAJ4488219.1"/>
    </source>
</evidence>
<protein>
    <submittedName>
        <fullName evidence="2">Uncharacterized protein</fullName>
    </submittedName>
</protein>
<evidence type="ECO:0000256" key="1">
    <source>
        <dbReference type="SAM" id="MobiDB-lite"/>
    </source>
</evidence>
<evidence type="ECO:0000313" key="3">
    <source>
        <dbReference type="Proteomes" id="UP001150266"/>
    </source>
</evidence>
<sequence>MSRKTSLSLSPRSQPERSFCAPTTSKSPRRAASLRLCNAKADVPVPPSLLESPYLNSPMSPFQRAASVPCTPSQEDEEWLRDTIPLPSSSITPLGRSASTKENTCRSAHSQQSHNGTAQGGTIDKLTRPCSPPLLRLGVRSQSIQEKVQTPSLRLVRSREHEYFLSSYGEK</sequence>
<reference evidence="2" key="1">
    <citation type="submission" date="2022-08" db="EMBL/GenBank/DDBJ databases">
        <title>A Global Phylogenomic Analysis of the Shiitake Genus Lentinula.</title>
        <authorList>
            <consortium name="DOE Joint Genome Institute"/>
            <person name="Sierra-Patev S."/>
            <person name="Min B."/>
            <person name="Naranjo-Ortiz M."/>
            <person name="Looney B."/>
            <person name="Konkel Z."/>
            <person name="Slot J.C."/>
            <person name="Sakamoto Y."/>
            <person name="Steenwyk J.L."/>
            <person name="Rokas A."/>
            <person name="Carro J."/>
            <person name="Camarero S."/>
            <person name="Ferreira P."/>
            <person name="Molpeceres G."/>
            <person name="Ruiz-Duenas F.J."/>
            <person name="Serrano A."/>
            <person name="Henrissat B."/>
            <person name="Drula E."/>
            <person name="Hughes K.W."/>
            <person name="Mata J.L."/>
            <person name="Ishikawa N.K."/>
            <person name="Vargas-Isla R."/>
            <person name="Ushijima S."/>
            <person name="Smith C.A."/>
            <person name="Ahrendt S."/>
            <person name="Andreopoulos W."/>
            <person name="He G."/>
            <person name="Labutti K."/>
            <person name="Lipzen A."/>
            <person name="Ng V."/>
            <person name="Riley R."/>
            <person name="Sandor L."/>
            <person name="Barry K."/>
            <person name="Martinez A.T."/>
            <person name="Xiao Y."/>
            <person name="Gibbons J.G."/>
            <person name="Terashima K."/>
            <person name="Grigoriev I.V."/>
            <person name="Hibbett D.S."/>
        </authorList>
    </citation>
    <scope>NUCLEOTIDE SEQUENCE</scope>
    <source>
        <strain evidence="2">JLM2183</strain>
    </source>
</reference>
<comment type="caution">
    <text evidence="2">The sequence shown here is derived from an EMBL/GenBank/DDBJ whole genome shotgun (WGS) entry which is preliminary data.</text>
</comment>
<dbReference type="OrthoDB" id="2675274at2759"/>
<proteinExistence type="predicted"/>
<feature type="region of interest" description="Disordered" evidence="1">
    <location>
        <begin position="1"/>
        <end position="32"/>
    </location>
</feature>
<dbReference type="EMBL" id="JAOTPV010000002">
    <property type="protein sequence ID" value="KAJ4488219.1"/>
    <property type="molecule type" value="Genomic_DNA"/>
</dbReference>